<reference evidence="1 2" key="2">
    <citation type="journal article" date="2012" name="PLoS Pathog.">
        <title>Diverse lifestyles and strategies of plant pathogenesis encoded in the genomes of eighteen Dothideomycetes fungi.</title>
        <authorList>
            <person name="Ohm R.A."/>
            <person name="Feau N."/>
            <person name="Henrissat B."/>
            <person name="Schoch C.L."/>
            <person name="Horwitz B.A."/>
            <person name="Barry K.W."/>
            <person name="Condon B.J."/>
            <person name="Copeland A.C."/>
            <person name="Dhillon B."/>
            <person name="Glaser F."/>
            <person name="Hesse C.N."/>
            <person name="Kosti I."/>
            <person name="LaButti K."/>
            <person name="Lindquist E.A."/>
            <person name="Lucas S."/>
            <person name="Salamov A.A."/>
            <person name="Bradshaw R.E."/>
            <person name="Ciuffetti L."/>
            <person name="Hamelin R.C."/>
            <person name="Kema G.H.J."/>
            <person name="Lawrence C."/>
            <person name="Scott J.A."/>
            <person name="Spatafora J.W."/>
            <person name="Turgeon B.G."/>
            <person name="de Wit P.J.G.M."/>
            <person name="Zhong S."/>
            <person name="Goodwin S.B."/>
            <person name="Grigoriev I.V."/>
        </authorList>
    </citation>
    <scope>NUCLEOTIDE SEQUENCE [LARGE SCALE GENOMIC DNA]</scope>
    <source>
        <strain evidence="2">NZE10 / CBS 128990</strain>
    </source>
</reference>
<dbReference type="PANTHER" id="PTHR47843:SF2">
    <property type="entry name" value="BTB DOMAIN-CONTAINING PROTEIN"/>
    <property type="match status" value="1"/>
</dbReference>
<dbReference type="AlphaFoldDB" id="N1PR71"/>
<dbReference type="PANTHER" id="PTHR47843">
    <property type="entry name" value="BTB DOMAIN-CONTAINING PROTEIN-RELATED"/>
    <property type="match status" value="1"/>
</dbReference>
<dbReference type="Proteomes" id="UP000016933">
    <property type="component" value="Unassembled WGS sequence"/>
</dbReference>
<dbReference type="InterPro" id="IPR011333">
    <property type="entry name" value="SKP1/BTB/POZ_sf"/>
</dbReference>
<sequence>FLLHQSVAVQSSEFNRLALRKEWKDPKVRTILLPEDKPATFTLCQDWLYTAQMHSEGGPPDYRLLVEAYVFGEKMLDVSFKNAIAEEIIRVLYVPSYVDLNIMNLLYENTPIDSPLCRLVRDIYIWDGDESWFEAD</sequence>
<accession>N1PR71</accession>
<dbReference type="EMBL" id="KB446537">
    <property type="protein sequence ID" value="EME45887.1"/>
    <property type="molecule type" value="Genomic_DNA"/>
</dbReference>
<organism evidence="1 2">
    <name type="scientific">Dothistroma septosporum (strain NZE10 / CBS 128990)</name>
    <name type="common">Red band needle blight fungus</name>
    <name type="synonym">Mycosphaerella pini</name>
    <dbReference type="NCBI Taxonomy" id="675120"/>
    <lineage>
        <taxon>Eukaryota</taxon>
        <taxon>Fungi</taxon>
        <taxon>Dikarya</taxon>
        <taxon>Ascomycota</taxon>
        <taxon>Pezizomycotina</taxon>
        <taxon>Dothideomycetes</taxon>
        <taxon>Dothideomycetidae</taxon>
        <taxon>Mycosphaerellales</taxon>
        <taxon>Mycosphaerellaceae</taxon>
        <taxon>Dothistroma</taxon>
    </lineage>
</organism>
<evidence type="ECO:0000313" key="1">
    <source>
        <dbReference type="EMBL" id="EME45887.1"/>
    </source>
</evidence>
<dbReference type="eggNOG" id="ENOG502RV5H">
    <property type="taxonomic scope" value="Eukaryota"/>
</dbReference>
<feature type="non-terminal residue" evidence="1">
    <location>
        <position position="136"/>
    </location>
</feature>
<dbReference type="OrthoDB" id="1022638at2759"/>
<gene>
    <name evidence="1" type="ORF">DOTSEDRAFT_93611</name>
</gene>
<dbReference type="Gene3D" id="3.30.710.10">
    <property type="entry name" value="Potassium Channel Kv1.1, Chain A"/>
    <property type="match status" value="1"/>
</dbReference>
<feature type="non-terminal residue" evidence="1">
    <location>
        <position position="1"/>
    </location>
</feature>
<evidence type="ECO:0008006" key="3">
    <source>
        <dbReference type="Google" id="ProtNLM"/>
    </source>
</evidence>
<evidence type="ECO:0000313" key="2">
    <source>
        <dbReference type="Proteomes" id="UP000016933"/>
    </source>
</evidence>
<protein>
    <recommendedName>
        <fullName evidence="3">BTB domain-containing protein</fullName>
    </recommendedName>
</protein>
<keyword evidence="2" id="KW-1185">Reference proteome</keyword>
<reference evidence="2" key="1">
    <citation type="journal article" date="2012" name="PLoS Genet.">
        <title>The genomes of the fungal plant pathogens Cladosporium fulvum and Dothistroma septosporum reveal adaptation to different hosts and lifestyles but also signatures of common ancestry.</title>
        <authorList>
            <person name="de Wit P.J.G.M."/>
            <person name="van der Burgt A."/>
            <person name="Oekmen B."/>
            <person name="Stergiopoulos I."/>
            <person name="Abd-Elsalam K.A."/>
            <person name="Aerts A.L."/>
            <person name="Bahkali A.H."/>
            <person name="Beenen H.G."/>
            <person name="Chettri P."/>
            <person name="Cox M.P."/>
            <person name="Datema E."/>
            <person name="de Vries R.P."/>
            <person name="Dhillon B."/>
            <person name="Ganley A.R."/>
            <person name="Griffiths S.A."/>
            <person name="Guo Y."/>
            <person name="Hamelin R.C."/>
            <person name="Henrissat B."/>
            <person name="Kabir M.S."/>
            <person name="Jashni M.K."/>
            <person name="Kema G."/>
            <person name="Klaubauf S."/>
            <person name="Lapidus A."/>
            <person name="Levasseur A."/>
            <person name="Lindquist E."/>
            <person name="Mehrabi R."/>
            <person name="Ohm R.A."/>
            <person name="Owen T.J."/>
            <person name="Salamov A."/>
            <person name="Schwelm A."/>
            <person name="Schijlen E."/>
            <person name="Sun H."/>
            <person name="van den Burg H.A."/>
            <person name="van Ham R.C.H.J."/>
            <person name="Zhang S."/>
            <person name="Goodwin S.B."/>
            <person name="Grigoriev I.V."/>
            <person name="Collemare J."/>
            <person name="Bradshaw R.E."/>
        </authorList>
    </citation>
    <scope>NUCLEOTIDE SEQUENCE [LARGE SCALE GENOMIC DNA]</scope>
    <source>
        <strain evidence="2">NZE10 / CBS 128990</strain>
    </source>
</reference>
<dbReference type="HOGENOM" id="CLU_1880338_0_0_1"/>
<name>N1PR71_DOTSN</name>
<dbReference type="STRING" id="675120.N1PR71"/>
<proteinExistence type="predicted"/>